<feature type="region of interest" description="Disordered" evidence="1">
    <location>
        <begin position="1"/>
        <end position="36"/>
    </location>
</feature>
<proteinExistence type="predicted"/>
<reference evidence="2 3" key="1">
    <citation type="submission" date="2024-06" db="EMBL/GenBank/DDBJ databases">
        <title>The Natural Products Discovery Center: Release of the First 8490 Sequenced Strains for Exploring Actinobacteria Biosynthetic Diversity.</title>
        <authorList>
            <person name="Kalkreuter E."/>
            <person name="Kautsar S.A."/>
            <person name="Yang D."/>
            <person name="Bader C.D."/>
            <person name="Teijaro C.N."/>
            <person name="Fluegel L."/>
            <person name="Davis C.M."/>
            <person name="Simpson J.R."/>
            <person name="Lauterbach L."/>
            <person name="Steele A.D."/>
            <person name="Gui C."/>
            <person name="Meng S."/>
            <person name="Li G."/>
            <person name="Viehrig K."/>
            <person name="Ye F."/>
            <person name="Su P."/>
            <person name="Kiefer A.F."/>
            <person name="Nichols A."/>
            <person name="Cepeda A.J."/>
            <person name="Yan W."/>
            <person name="Fan B."/>
            <person name="Jiang Y."/>
            <person name="Adhikari A."/>
            <person name="Zheng C.-J."/>
            <person name="Schuster L."/>
            <person name="Cowan T.M."/>
            <person name="Smanski M.J."/>
            <person name="Chevrette M.G."/>
            <person name="De Carvalho L.P.S."/>
            <person name="Shen B."/>
        </authorList>
    </citation>
    <scope>NUCLEOTIDE SEQUENCE [LARGE SCALE GENOMIC DNA]</scope>
    <source>
        <strain evidence="2 3">NPDC005137</strain>
    </source>
</reference>
<dbReference type="NCBIfam" id="TIGR01643">
    <property type="entry name" value="YD_repeat_2x"/>
    <property type="match status" value="1"/>
</dbReference>
<feature type="compositionally biased region" description="Basic residues" evidence="1">
    <location>
        <begin position="16"/>
        <end position="25"/>
    </location>
</feature>
<keyword evidence="3" id="KW-1185">Reference proteome</keyword>
<dbReference type="InterPro" id="IPR006530">
    <property type="entry name" value="YD"/>
</dbReference>
<evidence type="ECO:0000313" key="2">
    <source>
        <dbReference type="EMBL" id="MET8437259.1"/>
    </source>
</evidence>
<comment type="caution">
    <text evidence="2">The sequence shown here is derived from an EMBL/GenBank/DDBJ whole genome shotgun (WGS) entry which is preliminary data.</text>
</comment>
<evidence type="ECO:0000256" key="1">
    <source>
        <dbReference type="SAM" id="MobiDB-lite"/>
    </source>
</evidence>
<feature type="compositionally biased region" description="Basic and acidic residues" evidence="1">
    <location>
        <begin position="26"/>
        <end position="36"/>
    </location>
</feature>
<accession>A0ABV2UHD4</accession>
<dbReference type="Pfam" id="PF05593">
    <property type="entry name" value="RHS_repeat"/>
    <property type="match status" value="1"/>
</dbReference>
<protein>
    <submittedName>
        <fullName evidence="2">RHS repeat domain-containing protein</fullName>
    </submittedName>
</protein>
<name>A0ABV2UHD4_9ACTN</name>
<dbReference type="RefSeq" id="WP_356711945.1">
    <property type="nucleotide sequence ID" value="NZ_JBEXIP010000035.1"/>
</dbReference>
<sequence length="70" mass="7729">MCETTDFPNSLPPAARKGHRLRLRHGREPDVGDHTGEKARFAYDAAGRILTKTDPRGNVTGADPASRTKW</sequence>
<organism evidence="2 3">
    <name type="scientific">Streptomyces sp. 900116325</name>
    <dbReference type="NCBI Taxonomy" id="3154295"/>
    <lineage>
        <taxon>Bacteria</taxon>
        <taxon>Bacillati</taxon>
        <taxon>Actinomycetota</taxon>
        <taxon>Actinomycetes</taxon>
        <taxon>Kitasatosporales</taxon>
        <taxon>Streptomycetaceae</taxon>
        <taxon>Streptomyces</taxon>
    </lineage>
</organism>
<dbReference type="InterPro" id="IPR031325">
    <property type="entry name" value="RHS_repeat"/>
</dbReference>
<evidence type="ECO:0000313" key="3">
    <source>
        <dbReference type="Proteomes" id="UP001550044"/>
    </source>
</evidence>
<dbReference type="Proteomes" id="UP001550044">
    <property type="component" value="Unassembled WGS sequence"/>
</dbReference>
<gene>
    <name evidence="2" type="ORF">ABZV61_31780</name>
</gene>
<dbReference type="EMBL" id="JBEXIP010000035">
    <property type="protein sequence ID" value="MET8437259.1"/>
    <property type="molecule type" value="Genomic_DNA"/>
</dbReference>